<evidence type="ECO:0000313" key="2">
    <source>
        <dbReference type="Proteomes" id="UP000012960"/>
    </source>
</evidence>
<proteinExistence type="predicted"/>
<reference evidence="1" key="1">
    <citation type="submission" date="2021-05" db="UniProtKB">
        <authorList>
            <consortium name="EnsemblPlants"/>
        </authorList>
    </citation>
    <scope>IDENTIFICATION</scope>
    <source>
        <strain evidence="1">subsp. malaccensis</strain>
    </source>
</reference>
<dbReference type="Gramene" id="Ma05_t16980.1">
    <property type="protein sequence ID" value="Ma05_p16980.1"/>
    <property type="gene ID" value="Ma05_g16980"/>
</dbReference>
<evidence type="ECO:0000313" key="1">
    <source>
        <dbReference type="EnsemblPlants" id="Ma05_p16980.1"/>
    </source>
</evidence>
<dbReference type="AlphaFoldDB" id="A0A804J5C1"/>
<organism evidence="1 2">
    <name type="scientific">Musa acuminata subsp. malaccensis</name>
    <name type="common">Wild banana</name>
    <name type="synonym">Musa malaccensis</name>
    <dbReference type="NCBI Taxonomy" id="214687"/>
    <lineage>
        <taxon>Eukaryota</taxon>
        <taxon>Viridiplantae</taxon>
        <taxon>Streptophyta</taxon>
        <taxon>Embryophyta</taxon>
        <taxon>Tracheophyta</taxon>
        <taxon>Spermatophyta</taxon>
        <taxon>Magnoliopsida</taxon>
        <taxon>Liliopsida</taxon>
        <taxon>Zingiberales</taxon>
        <taxon>Musaceae</taxon>
        <taxon>Musa</taxon>
    </lineage>
</organism>
<keyword evidence="2" id="KW-1185">Reference proteome</keyword>
<name>A0A804J5C1_MUSAM</name>
<sequence length="24" mass="2795">MGCRKCEKPRTTYRKEGLVVARRG</sequence>
<protein>
    <submittedName>
        <fullName evidence="1">Uncharacterized protein</fullName>
    </submittedName>
</protein>
<dbReference type="InParanoid" id="A0A804J5C1"/>
<dbReference type="Proteomes" id="UP000012960">
    <property type="component" value="Unplaced"/>
</dbReference>
<accession>A0A804J5C1</accession>
<dbReference type="EnsemblPlants" id="Ma05_t16980.1">
    <property type="protein sequence ID" value="Ma05_p16980.1"/>
    <property type="gene ID" value="Ma05_g16980"/>
</dbReference>